<dbReference type="Pfam" id="PF13229">
    <property type="entry name" value="Beta_helix"/>
    <property type="match status" value="1"/>
</dbReference>
<evidence type="ECO:0000313" key="3">
    <source>
        <dbReference type="Proteomes" id="UP000072867"/>
    </source>
</evidence>
<feature type="domain" description="Right handed beta helix" evidence="1">
    <location>
        <begin position="88"/>
        <end position="223"/>
    </location>
</feature>
<dbReference type="SUPFAM" id="SSF51126">
    <property type="entry name" value="Pectin lyase-like"/>
    <property type="match status" value="2"/>
</dbReference>
<dbReference type="RefSeq" id="WP_058733644.1">
    <property type="nucleotide sequence ID" value="NZ_LDTD01000074.1"/>
</dbReference>
<dbReference type="InterPro" id="IPR012334">
    <property type="entry name" value="Pectin_lyas_fold"/>
</dbReference>
<dbReference type="InterPro" id="IPR006626">
    <property type="entry name" value="PbH1"/>
</dbReference>
<organism evidence="2 3">
    <name type="scientific">Sphingomonas sanguinis</name>
    <dbReference type="NCBI Taxonomy" id="33051"/>
    <lineage>
        <taxon>Bacteria</taxon>
        <taxon>Pseudomonadati</taxon>
        <taxon>Pseudomonadota</taxon>
        <taxon>Alphaproteobacteria</taxon>
        <taxon>Sphingomonadales</taxon>
        <taxon>Sphingomonadaceae</taxon>
        <taxon>Sphingomonas</taxon>
    </lineage>
</organism>
<protein>
    <recommendedName>
        <fullName evidence="1">Right handed beta helix domain-containing protein</fullName>
    </recommendedName>
</protein>
<proteinExistence type="predicted"/>
<gene>
    <name evidence="2" type="ORF">NS319_10925</name>
</gene>
<dbReference type="PATRIC" id="fig|33051.3.peg.3384"/>
<dbReference type="InterPro" id="IPR039448">
    <property type="entry name" value="Beta_helix"/>
</dbReference>
<dbReference type="Gene3D" id="2.160.20.10">
    <property type="entry name" value="Single-stranded right-handed beta-helix, Pectin lyase-like"/>
    <property type="match status" value="1"/>
</dbReference>
<sequence>MIPAFVLALLLWGPSPVPDDLSARIAQTPADGTLELDADTTYRVSVPLVLSRPIRIVGHGARIVVDDGAKIADAVIVSQGVDRIALEDMTIDANVDHNGADYGIWIRGGSRHRVSSLHVSNSSQACILLEDASGSIESNTLDHCGRELTIRRGGATNNHAILIAALTRPVSGVSVVRNTVLNAYRKGITTYTRAPGSLSHVTIAENHVSSAGLGGIYVANAPGASTVYKVAIRGNIVRNSYVGYEVDNVTDLTLSDNLADNMRDRAGRPGAEGLVIHKVRNANIQSLTVHGSGSGGITVIDSRNVELIAPSIVDGNDGNYGYAPGIQLRGSSNVNVKDMSIVDTSARTRLHAGFTHGFVEIGPAGGNRSSVRRMDGISLPMLRMPR</sequence>
<dbReference type="InterPro" id="IPR011050">
    <property type="entry name" value="Pectin_lyase_fold/virulence"/>
</dbReference>
<evidence type="ECO:0000313" key="2">
    <source>
        <dbReference type="EMBL" id="KTT69244.1"/>
    </source>
</evidence>
<dbReference type="EMBL" id="LDTD01000074">
    <property type="protein sequence ID" value="KTT69244.1"/>
    <property type="molecule type" value="Genomic_DNA"/>
</dbReference>
<name>A0A147HWD4_9SPHN</name>
<dbReference type="Proteomes" id="UP000072867">
    <property type="component" value="Unassembled WGS sequence"/>
</dbReference>
<evidence type="ECO:0000259" key="1">
    <source>
        <dbReference type="Pfam" id="PF13229"/>
    </source>
</evidence>
<comment type="caution">
    <text evidence="2">The sequence shown here is derived from an EMBL/GenBank/DDBJ whole genome shotgun (WGS) entry which is preliminary data.</text>
</comment>
<accession>A0A147HWD4</accession>
<dbReference type="AlphaFoldDB" id="A0A147HWD4"/>
<reference evidence="2 3" key="1">
    <citation type="journal article" date="2016" name="Front. Microbiol.">
        <title>Genomic Resource of Rice Seed Associated Bacteria.</title>
        <authorList>
            <person name="Midha S."/>
            <person name="Bansal K."/>
            <person name="Sharma S."/>
            <person name="Kumar N."/>
            <person name="Patil P.P."/>
            <person name="Chaudhry V."/>
            <person name="Patil P.B."/>
        </authorList>
    </citation>
    <scope>NUCLEOTIDE SEQUENCE [LARGE SCALE GENOMIC DNA]</scope>
    <source>
        <strain evidence="2 3">NS319</strain>
    </source>
</reference>
<dbReference type="SMART" id="SM00710">
    <property type="entry name" value="PbH1"/>
    <property type="match status" value="7"/>
</dbReference>